<dbReference type="KEGG" id="dfi:AXF13_14760"/>
<dbReference type="STRING" id="44742.AXF13_14760"/>
<sequence length="393" mass="42037">MPRSVFAWGNRRLIAYLAFLSAFAPLSTDMYLPALPHMAEALNTTYSLTSLTVSGFLLLFALSMLIWGPLSDKYGRRPVLLTGGAFYVLSSVGIALAGSIGPLLFWRGLQAVSSGAISSMSLAVVKDILRGSAMEKVVTWIQTVTILAPMLAPVAGGGLLLLTDWRGIFWCLACCGLLALAGGLALRETRARATQGSVFNALGRIFVVLRTPGFGAPLLLFSAMSMPFMAYLAVSSYVFQTRFGLSAQEYSWFFAFNAGMSLLGPLLHMRFFRHWRRGLVIAVHLLLVCVAGGLLLLFGNAGPWHFALLYVPVSFCGSAIRPPSTVLLMQCVRGDNGAVTSLINSGALLCGSLSMLLCSLPFWSGPVTAAGGISCLVAGAAFLGWLRLARRFS</sequence>
<feature type="transmembrane region" description="Helical" evidence="6">
    <location>
        <begin position="304"/>
        <end position="321"/>
    </location>
</feature>
<dbReference type="PANTHER" id="PTHR23502:SF132">
    <property type="entry name" value="POLYAMINE TRANSPORTER 2-RELATED"/>
    <property type="match status" value="1"/>
</dbReference>
<keyword evidence="5 6" id="KW-0472">Membrane</keyword>
<dbReference type="RefSeq" id="WP_062254374.1">
    <property type="nucleotide sequence ID" value="NZ_CP014229.1"/>
</dbReference>
<dbReference type="EMBL" id="CP014229">
    <property type="protein sequence ID" value="AMD91286.1"/>
    <property type="molecule type" value="Genomic_DNA"/>
</dbReference>
<feature type="transmembrane region" description="Helical" evidence="6">
    <location>
        <begin position="207"/>
        <end position="230"/>
    </location>
</feature>
<feature type="transmembrane region" description="Helical" evidence="6">
    <location>
        <begin position="342"/>
        <end position="363"/>
    </location>
</feature>
<gene>
    <name evidence="8" type="ORF">AXF13_14760</name>
</gene>
<reference evidence="9" key="1">
    <citation type="submission" date="2016-02" db="EMBL/GenBank/DDBJ databases">
        <authorList>
            <person name="Holder M.E."/>
            <person name="Ajami N.J."/>
            <person name="Petrosino J.F."/>
        </authorList>
    </citation>
    <scope>NUCLEOTIDE SEQUENCE [LARGE SCALE GENOMIC DNA]</scope>
    <source>
        <strain evidence="9">CCUG 45958</strain>
    </source>
</reference>
<evidence type="ECO:0000256" key="1">
    <source>
        <dbReference type="ARBA" id="ARBA00004141"/>
    </source>
</evidence>
<dbReference type="SUPFAM" id="SSF103473">
    <property type="entry name" value="MFS general substrate transporter"/>
    <property type="match status" value="1"/>
</dbReference>
<feature type="transmembrane region" description="Helical" evidence="6">
    <location>
        <begin position="369"/>
        <end position="388"/>
    </location>
</feature>
<keyword evidence="9" id="KW-1185">Reference proteome</keyword>
<feature type="transmembrane region" description="Helical" evidence="6">
    <location>
        <begin position="167"/>
        <end position="186"/>
    </location>
</feature>
<evidence type="ECO:0000313" key="8">
    <source>
        <dbReference type="EMBL" id="AMD91286.1"/>
    </source>
</evidence>
<dbReference type="GO" id="GO:0022857">
    <property type="term" value="F:transmembrane transporter activity"/>
    <property type="evidence" value="ECO:0007669"/>
    <property type="project" value="InterPro"/>
</dbReference>
<dbReference type="PROSITE" id="PS50850">
    <property type="entry name" value="MFS"/>
    <property type="match status" value="1"/>
</dbReference>
<evidence type="ECO:0000259" key="7">
    <source>
        <dbReference type="PROSITE" id="PS50850"/>
    </source>
</evidence>
<dbReference type="PANTHER" id="PTHR23502">
    <property type="entry name" value="MAJOR FACILITATOR SUPERFAMILY"/>
    <property type="match status" value="1"/>
</dbReference>
<dbReference type="Gene3D" id="1.20.1720.10">
    <property type="entry name" value="Multidrug resistance protein D"/>
    <property type="match status" value="1"/>
</dbReference>
<dbReference type="Pfam" id="PF07690">
    <property type="entry name" value="MFS_1"/>
    <property type="match status" value="1"/>
</dbReference>
<evidence type="ECO:0000256" key="6">
    <source>
        <dbReference type="SAM" id="Phobius"/>
    </source>
</evidence>
<comment type="subcellular location">
    <subcellularLocation>
        <location evidence="1">Membrane</location>
        <topology evidence="1">Multi-pass membrane protein</topology>
    </subcellularLocation>
</comment>
<feature type="transmembrane region" description="Helical" evidence="6">
    <location>
        <begin position="137"/>
        <end position="161"/>
    </location>
</feature>
<evidence type="ECO:0000313" key="9">
    <source>
        <dbReference type="Proteomes" id="UP000069241"/>
    </source>
</evidence>
<organism evidence="8 9">
    <name type="scientific">Desulfovibrio fairfieldensis</name>
    <dbReference type="NCBI Taxonomy" id="44742"/>
    <lineage>
        <taxon>Bacteria</taxon>
        <taxon>Pseudomonadati</taxon>
        <taxon>Thermodesulfobacteriota</taxon>
        <taxon>Desulfovibrionia</taxon>
        <taxon>Desulfovibrionales</taxon>
        <taxon>Desulfovibrionaceae</taxon>
        <taxon>Desulfovibrio</taxon>
    </lineage>
</organism>
<dbReference type="Proteomes" id="UP000069241">
    <property type="component" value="Chromosome"/>
</dbReference>
<feature type="transmembrane region" description="Helical" evidence="6">
    <location>
        <begin position="104"/>
        <end position="125"/>
    </location>
</feature>
<dbReference type="InterPro" id="IPR020846">
    <property type="entry name" value="MFS_dom"/>
</dbReference>
<evidence type="ECO:0000256" key="4">
    <source>
        <dbReference type="ARBA" id="ARBA00022989"/>
    </source>
</evidence>
<keyword evidence="2" id="KW-0813">Transport</keyword>
<feature type="transmembrane region" description="Helical" evidence="6">
    <location>
        <begin position="279"/>
        <end position="298"/>
    </location>
</feature>
<feature type="transmembrane region" description="Helical" evidence="6">
    <location>
        <begin position="79"/>
        <end position="98"/>
    </location>
</feature>
<keyword evidence="3 6" id="KW-0812">Transmembrane</keyword>
<feature type="domain" description="Major facilitator superfamily (MFS) profile" evidence="7">
    <location>
        <begin position="13"/>
        <end position="393"/>
    </location>
</feature>
<keyword evidence="4 6" id="KW-1133">Transmembrane helix</keyword>
<dbReference type="InterPro" id="IPR011701">
    <property type="entry name" value="MFS"/>
</dbReference>
<evidence type="ECO:0000256" key="5">
    <source>
        <dbReference type="ARBA" id="ARBA00023136"/>
    </source>
</evidence>
<dbReference type="InterPro" id="IPR036259">
    <property type="entry name" value="MFS_trans_sf"/>
</dbReference>
<dbReference type="GO" id="GO:0005886">
    <property type="term" value="C:plasma membrane"/>
    <property type="evidence" value="ECO:0007669"/>
    <property type="project" value="TreeGrafter"/>
</dbReference>
<evidence type="ECO:0000256" key="3">
    <source>
        <dbReference type="ARBA" id="ARBA00022692"/>
    </source>
</evidence>
<evidence type="ECO:0000256" key="2">
    <source>
        <dbReference type="ARBA" id="ARBA00022448"/>
    </source>
</evidence>
<protein>
    <submittedName>
        <fullName evidence="8">Transporter</fullName>
    </submittedName>
</protein>
<dbReference type="AlphaFoldDB" id="A0A0X8JM56"/>
<accession>A0A0X8JM56</accession>
<proteinExistence type="predicted"/>
<feature type="transmembrane region" description="Helical" evidence="6">
    <location>
        <begin position="250"/>
        <end position="267"/>
    </location>
</feature>
<name>A0A0X8JM56_9BACT</name>
<feature type="transmembrane region" description="Helical" evidence="6">
    <location>
        <begin position="51"/>
        <end position="67"/>
    </location>
</feature>